<evidence type="ECO:0000259" key="2">
    <source>
        <dbReference type="Pfam" id="PF20493"/>
    </source>
</evidence>
<comment type="caution">
    <text evidence="3">The sequence shown here is derived from an EMBL/GenBank/DDBJ whole genome shotgun (WGS) entry which is preliminary data.</text>
</comment>
<dbReference type="Proteomes" id="UP000777438">
    <property type="component" value="Unassembled WGS sequence"/>
</dbReference>
<evidence type="ECO:0000313" key="4">
    <source>
        <dbReference type="Proteomes" id="UP000777438"/>
    </source>
</evidence>
<feature type="signal peptide" evidence="1">
    <location>
        <begin position="1"/>
        <end position="21"/>
    </location>
</feature>
<dbReference type="Pfam" id="PF20493">
    <property type="entry name" value="WD-like_fungi"/>
    <property type="match status" value="1"/>
</dbReference>
<protein>
    <recommendedName>
        <fullName evidence="2">WD-like domain-containing protein</fullName>
    </recommendedName>
</protein>
<evidence type="ECO:0000313" key="3">
    <source>
        <dbReference type="EMBL" id="KAH6885197.1"/>
    </source>
</evidence>
<sequence length="241" mass="25815">MMFSLAKFATFIFGLATVAVAVPAPASTKQFDTDGGFIVTHNAVDYFPHATGDLSPWDIAVRFTGYNSTMEEWLTSLDPSFGANDEEKAKILVSAAYVKPFDKNDPDMVGEVEALLGAVAGETTEDVAKRIEKRNTQYIVSLSHVVVWHACEAFFSCVSGATCSFSIDVGKAPRSQCQSQGGQNCCISWSTYKVQAGFFSRTWTNCDVDVQNSGHSSASCEGKSDSTGGDVCLSNRASGCT</sequence>
<accession>A0A9P9APU5</accession>
<gene>
    <name evidence="3" type="ORF">B0T10DRAFT_492169</name>
</gene>
<reference evidence="3 4" key="1">
    <citation type="journal article" date="2021" name="Nat. Commun.">
        <title>Genetic determinants of endophytism in the Arabidopsis root mycobiome.</title>
        <authorList>
            <person name="Mesny F."/>
            <person name="Miyauchi S."/>
            <person name="Thiergart T."/>
            <person name="Pickel B."/>
            <person name="Atanasova L."/>
            <person name="Karlsson M."/>
            <person name="Huettel B."/>
            <person name="Barry K.W."/>
            <person name="Haridas S."/>
            <person name="Chen C."/>
            <person name="Bauer D."/>
            <person name="Andreopoulos W."/>
            <person name="Pangilinan J."/>
            <person name="LaButti K."/>
            <person name="Riley R."/>
            <person name="Lipzen A."/>
            <person name="Clum A."/>
            <person name="Drula E."/>
            <person name="Henrissat B."/>
            <person name="Kohler A."/>
            <person name="Grigoriev I.V."/>
            <person name="Martin F.M."/>
            <person name="Hacquard S."/>
        </authorList>
    </citation>
    <scope>NUCLEOTIDE SEQUENCE [LARGE SCALE GENOMIC DNA]</scope>
    <source>
        <strain evidence="3 4">MPI-CAGE-CH-0241</strain>
    </source>
</reference>
<evidence type="ECO:0000256" key="1">
    <source>
        <dbReference type="SAM" id="SignalP"/>
    </source>
</evidence>
<name>A0A9P9APU5_9HYPO</name>
<dbReference type="InterPro" id="IPR046925">
    <property type="entry name" value="WD-like_fungi"/>
</dbReference>
<feature type="domain" description="WD-like" evidence="2">
    <location>
        <begin position="124"/>
        <end position="240"/>
    </location>
</feature>
<keyword evidence="4" id="KW-1185">Reference proteome</keyword>
<dbReference type="AlphaFoldDB" id="A0A9P9APU5"/>
<organism evidence="3 4">
    <name type="scientific">Thelonectria olida</name>
    <dbReference type="NCBI Taxonomy" id="1576542"/>
    <lineage>
        <taxon>Eukaryota</taxon>
        <taxon>Fungi</taxon>
        <taxon>Dikarya</taxon>
        <taxon>Ascomycota</taxon>
        <taxon>Pezizomycotina</taxon>
        <taxon>Sordariomycetes</taxon>
        <taxon>Hypocreomycetidae</taxon>
        <taxon>Hypocreales</taxon>
        <taxon>Nectriaceae</taxon>
        <taxon>Thelonectria</taxon>
    </lineage>
</organism>
<dbReference type="OrthoDB" id="3853793at2759"/>
<feature type="chain" id="PRO_5040189889" description="WD-like domain-containing protein" evidence="1">
    <location>
        <begin position="22"/>
        <end position="241"/>
    </location>
</feature>
<keyword evidence="1" id="KW-0732">Signal</keyword>
<proteinExistence type="predicted"/>
<dbReference type="EMBL" id="JAGPYM010000018">
    <property type="protein sequence ID" value="KAH6885197.1"/>
    <property type="molecule type" value="Genomic_DNA"/>
</dbReference>